<dbReference type="PROSITE" id="PS00162">
    <property type="entry name" value="ALPHA_CA_1"/>
    <property type="match status" value="1"/>
</dbReference>
<dbReference type="InterPro" id="IPR023561">
    <property type="entry name" value="Carbonic_anhydrase_a-class"/>
</dbReference>
<evidence type="ECO:0000313" key="12">
    <source>
        <dbReference type="Proteomes" id="UP000717328"/>
    </source>
</evidence>
<feature type="domain" description="Alpha-carbonic anhydrase" evidence="10">
    <location>
        <begin position="36"/>
        <end position="278"/>
    </location>
</feature>
<evidence type="ECO:0000256" key="6">
    <source>
        <dbReference type="ARBA" id="ARBA00022833"/>
    </source>
</evidence>
<keyword evidence="12" id="KW-1185">Reference proteome</keyword>
<comment type="cofactor">
    <cofactor evidence="1 9">
        <name>Zn(2+)</name>
        <dbReference type="ChEBI" id="CHEBI:29105"/>
    </cofactor>
</comment>
<evidence type="ECO:0000256" key="3">
    <source>
        <dbReference type="ARBA" id="ARBA00010718"/>
    </source>
</evidence>
<comment type="function">
    <text evidence="2 9">Reversible hydration of carbon dioxide.</text>
</comment>
<dbReference type="Pfam" id="PF00194">
    <property type="entry name" value="Carb_anhydrase"/>
    <property type="match status" value="1"/>
</dbReference>
<organism evidence="11 12">
    <name type="scientific">Sphagnurus paluster</name>
    <dbReference type="NCBI Taxonomy" id="117069"/>
    <lineage>
        <taxon>Eukaryota</taxon>
        <taxon>Fungi</taxon>
        <taxon>Dikarya</taxon>
        <taxon>Basidiomycota</taxon>
        <taxon>Agaricomycotina</taxon>
        <taxon>Agaricomycetes</taxon>
        <taxon>Agaricomycetidae</taxon>
        <taxon>Agaricales</taxon>
        <taxon>Tricholomatineae</taxon>
        <taxon>Lyophyllaceae</taxon>
        <taxon>Sphagnurus</taxon>
    </lineage>
</organism>
<evidence type="ECO:0000256" key="7">
    <source>
        <dbReference type="ARBA" id="ARBA00023239"/>
    </source>
</evidence>
<sequence>MTQGYLCWAVLSLLGQKFFGRFDFSLELETLNIRAPSFDYVGVTGPLGWAGLDPNANQACSTGSDQSPINLDNSISTSTTKLHLSIPNVANAEFENLGTTVEVVAVEGQLSLGQDQYKLLQFHFHTPSEHRVGKEYFPLEMHMVFQKLPGNGSGPNLVLGALFELDRYGFTTSLISSLGKSVRRIASPGSSTNTGRLDFTAVTNLFQTTELFHYGGSLTTPPCTEGISWLVAKNPLPMDVDTFLAFKNVIKFNSRYTQNAPGGENLVKVAMEEYPKST</sequence>
<dbReference type="EMBL" id="JABCKI010005851">
    <property type="protein sequence ID" value="KAG5637202.1"/>
    <property type="molecule type" value="Genomic_DNA"/>
</dbReference>
<keyword evidence="7 9" id="KW-0456">Lyase</keyword>
<proteinExistence type="inferred from homology"/>
<protein>
    <recommendedName>
        <fullName evidence="4 9">Carbonic anhydrase</fullName>
        <ecNumber evidence="4 9">4.2.1.1</ecNumber>
    </recommendedName>
</protein>
<dbReference type="PANTHER" id="PTHR18952">
    <property type="entry name" value="CARBONIC ANHYDRASE"/>
    <property type="match status" value="1"/>
</dbReference>
<evidence type="ECO:0000256" key="2">
    <source>
        <dbReference type="ARBA" id="ARBA00002904"/>
    </source>
</evidence>
<dbReference type="PROSITE" id="PS51144">
    <property type="entry name" value="ALPHA_CA_2"/>
    <property type="match status" value="1"/>
</dbReference>
<dbReference type="EC" id="4.2.1.1" evidence="4 9"/>
<dbReference type="AlphaFoldDB" id="A0A9P7FRI0"/>
<dbReference type="Proteomes" id="UP000717328">
    <property type="component" value="Unassembled WGS sequence"/>
</dbReference>
<evidence type="ECO:0000256" key="4">
    <source>
        <dbReference type="ARBA" id="ARBA00012925"/>
    </source>
</evidence>
<dbReference type="SUPFAM" id="SSF51069">
    <property type="entry name" value="Carbonic anhydrase"/>
    <property type="match status" value="1"/>
</dbReference>
<accession>A0A9P7FRI0</accession>
<reference evidence="11" key="2">
    <citation type="submission" date="2021-10" db="EMBL/GenBank/DDBJ databases">
        <title>Phylogenomics reveals ancestral predisposition of the termite-cultivated fungus Termitomyces towards a domesticated lifestyle.</title>
        <authorList>
            <person name="Auxier B."/>
            <person name="Grum-Grzhimaylo A."/>
            <person name="Cardenas M.E."/>
            <person name="Lodge J.D."/>
            <person name="Laessoe T."/>
            <person name="Pedersen O."/>
            <person name="Smith M.E."/>
            <person name="Kuyper T.W."/>
            <person name="Franco-Molano E.A."/>
            <person name="Baroni T.J."/>
            <person name="Aanen D.K."/>
        </authorList>
    </citation>
    <scope>NUCLEOTIDE SEQUENCE</scope>
    <source>
        <strain evidence="11">D49</strain>
    </source>
</reference>
<evidence type="ECO:0000259" key="10">
    <source>
        <dbReference type="PROSITE" id="PS51144"/>
    </source>
</evidence>
<comment type="catalytic activity">
    <reaction evidence="8 9">
        <text>hydrogencarbonate + H(+) = CO2 + H2O</text>
        <dbReference type="Rhea" id="RHEA:10748"/>
        <dbReference type="ChEBI" id="CHEBI:15377"/>
        <dbReference type="ChEBI" id="CHEBI:15378"/>
        <dbReference type="ChEBI" id="CHEBI:16526"/>
        <dbReference type="ChEBI" id="CHEBI:17544"/>
        <dbReference type="EC" id="4.2.1.1"/>
    </reaction>
</comment>
<dbReference type="SMART" id="SM01057">
    <property type="entry name" value="Carb_anhydrase"/>
    <property type="match status" value="1"/>
</dbReference>
<dbReference type="InterPro" id="IPR041891">
    <property type="entry name" value="Alpha_CA_prokaryot-like"/>
</dbReference>
<comment type="caution">
    <text evidence="11">The sequence shown here is derived from an EMBL/GenBank/DDBJ whole genome shotgun (WGS) entry which is preliminary data.</text>
</comment>
<evidence type="ECO:0000256" key="1">
    <source>
        <dbReference type="ARBA" id="ARBA00001947"/>
    </source>
</evidence>
<evidence type="ECO:0000256" key="5">
    <source>
        <dbReference type="ARBA" id="ARBA00022723"/>
    </source>
</evidence>
<reference evidence="11" key="1">
    <citation type="submission" date="2021-02" db="EMBL/GenBank/DDBJ databases">
        <authorList>
            <person name="Nieuwenhuis M."/>
            <person name="Van De Peppel L.J.J."/>
        </authorList>
    </citation>
    <scope>NUCLEOTIDE SEQUENCE</scope>
    <source>
        <strain evidence="11">D49</strain>
    </source>
</reference>
<evidence type="ECO:0000313" key="11">
    <source>
        <dbReference type="EMBL" id="KAG5637202.1"/>
    </source>
</evidence>
<dbReference type="PANTHER" id="PTHR18952:SF265">
    <property type="entry name" value="CARBONIC ANHYDRASE"/>
    <property type="match status" value="1"/>
</dbReference>
<dbReference type="Gene3D" id="3.10.200.10">
    <property type="entry name" value="Alpha carbonic anhydrase"/>
    <property type="match status" value="1"/>
</dbReference>
<dbReference type="InterPro" id="IPR001148">
    <property type="entry name" value="CA_dom"/>
</dbReference>
<evidence type="ECO:0000256" key="8">
    <source>
        <dbReference type="ARBA" id="ARBA00048348"/>
    </source>
</evidence>
<dbReference type="OrthoDB" id="429145at2759"/>
<keyword evidence="5 9" id="KW-0479">Metal-binding</keyword>
<gene>
    <name evidence="11" type="ORF">H0H81_005415</name>
</gene>
<dbReference type="GO" id="GO:0004089">
    <property type="term" value="F:carbonate dehydratase activity"/>
    <property type="evidence" value="ECO:0007669"/>
    <property type="project" value="UniProtKB-UniRule"/>
</dbReference>
<keyword evidence="6 9" id="KW-0862">Zinc</keyword>
<comment type="similarity">
    <text evidence="3 9">Belongs to the alpha-carbonic anhydrase family.</text>
</comment>
<evidence type="ECO:0000256" key="9">
    <source>
        <dbReference type="RuleBase" id="RU367011"/>
    </source>
</evidence>
<dbReference type="GO" id="GO:0008270">
    <property type="term" value="F:zinc ion binding"/>
    <property type="evidence" value="ECO:0007669"/>
    <property type="project" value="UniProtKB-UniRule"/>
</dbReference>
<name>A0A9P7FRI0_9AGAR</name>
<dbReference type="CDD" id="cd03124">
    <property type="entry name" value="alpha_CA_prokaryotic_like"/>
    <property type="match status" value="1"/>
</dbReference>
<dbReference type="InterPro" id="IPR018338">
    <property type="entry name" value="Carbonic_anhydrase_a-class_CS"/>
</dbReference>
<dbReference type="InterPro" id="IPR036398">
    <property type="entry name" value="CA_dom_sf"/>
</dbReference>